<sequence>MALIDCTFSLVLPGPACVVSAVLLVAVSSLMFRVVWSFGSCILVKVLPKIALLSLLVEVLPRSALRSFRATVVLFLWFEVCRLVGPRSGEVLPGRLLALFGGGSAQGCFVLFWLSLLSLSYAWALSVKVSCPWLCVWLLHWPACLVSRFQVFGSVGGGATLEVPGEGSERSDRYNPPPVK</sequence>
<organism evidence="2 3">
    <name type="scientific">Colocasia esculenta</name>
    <name type="common">Wild taro</name>
    <name type="synonym">Arum esculentum</name>
    <dbReference type="NCBI Taxonomy" id="4460"/>
    <lineage>
        <taxon>Eukaryota</taxon>
        <taxon>Viridiplantae</taxon>
        <taxon>Streptophyta</taxon>
        <taxon>Embryophyta</taxon>
        <taxon>Tracheophyta</taxon>
        <taxon>Spermatophyta</taxon>
        <taxon>Magnoliopsida</taxon>
        <taxon>Liliopsida</taxon>
        <taxon>Araceae</taxon>
        <taxon>Aroideae</taxon>
        <taxon>Colocasieae</taxon>
        <taxon>Colocasia</taxon>
    </lineage>
</organism>
<evidence type="ECO:0000313" key="2">
    <source>
        <dbReference type="EMBL" id="MQM02229.1"/>
    </source>
</evidence>
<keyword evidence="3" id="KW-1185">Reference proteome</keyword>
<feature type="transmembrane region" description="Helical" evidence="1">
    <location>
        <begin position="12"/>
        <end position="35"/>
    </location>
</feature>
<dbReference type="Proteomes" id="UP000652761">
    <property type="component" value="Unassembled WGS sequence"/>
</dbReference>
<proteinExistence type="predicted"/>
<keyword evidence="1" id="KW-0472">Membrane</keyword>
<comment type="caution">
    <text evidence="2">The sequence shown here is derived from an EMBL/GenBank/DDBJ whole genome shotgun (WGS) entry which is preliminary data.</text>
</comment>
<reference evidence="2" key="1">
    <citation type="submission" date="2017-07" db="EMBL/GenBank/DDBJ databases">
        <title>Taro Niue Genome Assembly and Annotation.</title>
        <authorList>
            <person name="Atibalentja N."/>
            <person name="Keating K."/>
            <person name="Fields C.J."/>
        </authorList>
    </citation>
    <scope>NUCLEOTIDE SEQUENCE</scope>
    <source>
        <strain evidence="2">Niue_2</strain>
        <tissue evidence="2">Leaf</tissue>
    </source>
</reference>
<feature type="transmembrane region" description="Helical" evidence="1">
    <location>
        <begin position="96"/>
        <end position="114"/>
    </location>
</feature>
<dbReference type="AlphaFoldDB" id="A0A843VZ90"/>
<gene>
    <name evidence="2" type="ORF">Taro_035000</name>
</gene>
<keyword evidence="1" id="KW-1133">Transmembrane helix</keyword>
<protein>
    <recommendedName>
        <fullName evidence="4">Transmembrane protein</fullName>
    </recommendedName>
</protein>
<accession>A0A843VZ90</accession>
<evidence type="ECO:0000313" key="3">
    <source>
        <dbReference type="Proteomes" id="UP000652761"/>
    </source>
</evidence>
<keyword evidence="1" id="KW-0812">Transmembrane</keyword>
<feature type="transmembrane region" description="Helical" evidence="1">
    <location>
        <begin position="42"/>
        <end position="61"/>
    </location>
</feature>
<dbReference type="EMBL" id="NMUH01002820">
    <property type="protein sequence ID" value="MQM02229.1"/>
    <property type="molecule type" value="Genomic_DNA"/>
</dbReference>
<name>A0A843VZ90_COLES</name>
<evidence type="ECO:0008006" key="4">
    <source>
        <dbReference type="Google" id="ProtNLM"/>
    </source>
</evidence>
<evidence type="ECO:0000256" key="1">
    <source>
        <dbReference type="SAM" id="Phobius"/>
    </source>
</evidence>